<keyword evidence="1" id="KW-0472">Membrane</keyword>
<dbReference type="Proteomes" id="UP000031366">
    <property type="component" value="Unassembled WGS sequence"/>
</dbReference>
<dbReference type="RefSeq" id="WP_039632791.1">
    <property type="nucleotide sequence ID" value="NZ_AYSO01000016.1"/>
</dbReference>
<evidence type="ECO:0000313" key="2">
    <source>
        <dbReference type="EMBL" id="KIE46803.1"/>
    </source>
</evidence>
<dbReference type="EMBL" id="AYSO01000016">
    <property type="protein sequence ID" value="KIE46803.1"/>
    <property type="molecule type" value="Genomic_DNA"/>
</dbReference>
<proteinExistence type="predicted"/>
<sequence>MNTNFMKIVTYILFGVMFYSSKKDFENFKKNECDLDSNKNEIIRYIHRCEMRIGIILFFIMLNILVMAVQISK</sequence>
<organism evidence="2 3">
    <name type="scientific">Clostridium argentinense CDC 2741</name>
    <dbReference type="NCBI Taxonomy" id="1418104"/>
    <lineage>
        <taxon>Bacteria</taxon>
        <taxon>Bacillati</taxon>
        <taxon>Bacillota</taxon>
        <taxon>Clostridia</taxon>
        <taxon>Eubacteriales</taxon>
        <taxon>Clostridiaceae</taxon>
        <taxon>Clostridium</taxon>
    </lineage>
</organism>
<evidence type="ECO:0000313" key="3">
    <source>
        <dbReference type="Proteomes" id="UP000031366"/>
    </source>
</evidence>
<accession>A0A0C1U528</accession>
<dbReference type="OrthoDB" id="1957616at2"/>
<protein>
    <submittedName>
        <fullName evidence="2">Uncharacterized protein</fullName>
    </submittedName>
</protein>
<evidence type="ECO:0000256" key="1">
    <source>
        <dbReference type="SAM" id="Phobius"/>
    </source>
</evidence>
<reference evidence="2 3" key="1">
    <citation type="journal article" date="2015" name="Infect. Genet. Evol.">
        <title>Genomic sequences of six botulinum neurotoxin-producing strains representing three clostridial species illustrate the mobility and diversity of botulinum neurotoxin genes.</title>
        <authorList>
            <person name="Smith T.J."/>
            <person name="Hill K.K."/>
            <person name="Xie G."/>
            <person name="Foley B.T."/>
            <person name="Williamson C.H."/>
            <person name="Foster J.T."/>
            <person name="Johnson S.L."/>
            <person name="Chertkov O."/>
            <person name="Teshima H."/>
            <person name="Gibbons H.S."/>
            <person name="Johnsky L.A."/>
            <person name="Karavis M.A."/>
            <person name="Smith L.A."/>
        </authorList>
    </citation>
    <scope>NUCLEOTIDE SEQUENCE [LARGE SCALE GENOMIC DNA]</scope>
    <source>
        <strain evidence="2 3">CDC 2741</strain>
    </source>
</reference>
<gene>
    <name evidence="2" type="ORF">U732_3189</name>
</gene>
<feature type="transmembrane region" description="Helical" evidence="1">
    <location>
        <begin position="53"/>
        <end position="71"/>
    </location>
</feature>
<keyword evidence="1" id="KW-1133">Transmembrane helix</keyword>
<comment type="caution">
    <text evidence="2">The sequence shown here is derived from an EMBL/GenBank/DDBJ whole genome shotgun (WGS) entry which is preliminary data.</text>
</comment>
<keyword evidence="1" id="KW-0812">Transmembrane</keyword>
<name>A0A0C1U528_9CLOT</name>
<keyword evidence="3" id="KW-1185">Reference proteome</keyword>
<dbReference type="AlphaFoldDB" id="A0A0C1U528"/>